<keyword evidence="4 5" id="KW-0670">Pyruvate</keyword>
<dbReference type="InterPro" id="IPR029061">
    <property type="entry name" value="THDP-binding"/>
</dbReference>
<evidence type="ECO:0000259" key="6">
    <source>
        <dbReference type="Pfam" id="PF00676"/>
    </source>
</evidence>
<dbReference type="SUPFAM" id="SSF52518">
    <property type="entry name" value="Thiamin diphosphate-binding fold (THDP-binding)"/>
    <property type="match status" value="1"/>
</dbReference>
<keyword evidence="2 5" id="KW-0560">Oxidoreductase</keyword>
<reference evidence="7" key="1">
    <citation type="submission" date="2021-06" db="EMBL/GenBank/DDBJ databases">
        <authorList>
            <person name="Kallberg Y."/>
            <person name="Tangrot J."/>
            <person name="Rosling A."/>
        </authorList>
    </citation>
    <scope>NUCLEOTIDE SEQUENCE</scope>
    <source>
        <strain evidence="7">FL966</strain>
    </source>
</reference>
<dbReference type="GO" id="GO:0006086">
    <property type="term" value="P:pyruvate decarboxylation to acetyl-CoA"/>
    <property type="evidence" value="ECO:0007669"/>
    <property type="project" value="InterPro"/>
</dbReference>
<comment type="catalytic activity">
    <reaction evidence="5">
        <text>N(6)-[(R)-lipoyl]-L-lysyl-[protein] + pyruvate + H(+) = N(6)-[(R)-S(8)-acetyldihydrolipoyl]-L-lysyl-[protein] + CO2</text>
        <dbReference type="Rhea" id="RHEA:19189"/>
        <dbReference type="Rhea" id="RHEA-COMP:10474"/>
        <dbReference type="Rhea" id="RHEA-COMP:10478"/>
        <dbReference type="ChEBI" id="CHEBI:15361"/>
        <dbReference type="ChEBI" id="CHEBI:15378"/>
        <dbReference type="ChEBI" id="CHEBI:16526"/>
        <dbReference type="ChEBI" id="CHEBI:83099"/>
        <dbReference type="ChEBI" id="CHEBI:83111"/>
        <dbReference type="EC" id="1.2.4.1"/>
    </reaction>
</comment>
<evidence type="ECO:0000256" key="1">
    <source>
        <dbReference type="ARBA" id="ARBA00001964"/>
    </source>
</evidence>
<dbReference type="NCBIfam" id="TIGR03182">
    <property type="entry name" value="PDH_E1_alph_y"/>
    <property type="match status" value="1"/>
</dbReference>
<dbReference type="OrthoDB" id="10256198at2759"/>
<dbReference type="PANTHER" id="PTHR11516:SF60">
    <property type="entry name" value="PYRUVATE DEHYDROGENASE E1 COMPONENT SUBUNIT ALPHA"/>
    <property type="match status" value="1"/>
</dbReference>
<name>A0A9N9FZ07_9GLOM</name>
<dbReference type="EC" id="1.2.4.1" evidence="5"/>
<dbReference type="Pfam" id="PF00676">
    <property type="entry name" value="E1_dh"/>
    <property type="match status" value="1"/>
</dbReference>
<dbReference type="AlphaFoldDB" id="A0A9N9FZ07"/>
<comment type="cofactor">
    <cofactor evidence="1 5">
        <name>thiamine diphosphate</name>
        <dbReference type="ChEBI" id="CHEBI:58937"/>
    </cofactor>
</comment>
<dbReference type="PANTHER" id="PTHR11516">
    <property type="entry name" value="PYRUVATE DEHYDROGENASE E1 COMPONENT, ALPHA SUBUNIT BACTERIAL AND ORGANELLAR"/>
    <property type="match status" value="1"/>
</dbReference>
<evidence type="ECO:0000256" key="4">
    <source>
        <dbReference type="ARBA" id="ARBA00023317"/>
    </source>
</evidence>
<protein>
    <recommendedName>
        <fullName evidence="5">Pyruvate dehydrogenase E1 component subunit alpha</fullName>
        <ecNumber evidence="5">1.2.4.1</ecNumber>
    </recommendedName>
</protein>
<dbReference type="FunFam" id="3.40.50.970:FF:000013">
    <property type="entry name" value="Pyruvate dehydrogenase E1 component subunit alpha"/>
    <property type="match status" value="1"/>
</dbReference>
<evidence type="ECO:0000313" key="7">
    <source>
        <dbReference type="EMBL" id="CAG8573063.1"/>
    </source>
</evidence>
<evidence type="ECO:0000256" key="2">
    <source>
        <dbReference type="ARBA" id="ARBA00023002"/>
    </source>
</evidence>
<feature type="domain" description="Dehydrogenase E1 component" evidence="6">
    <location>
        <begin position="67"/>
        <end position="355"/>
    </location>
</feature>
<dbReference type="InterPro" id="IPR050642">
    <property type="entry name" value="PDH_E1_Alpha_Subunit"/>
</dbReference>
<keyword evidence="3 5" id="KW-0786">Thiamine pyrophosphate</keyword>
<dbReference type="CDD" id="cd02000">
    <property type="entry name" value="TPP_E1_PDC_ADC_BCADC"/>
    <property type="match status" value="1"/>
</dbReference>
<dbReference type="Proteomes" id="UP000789759">
    <property type="component" value="Unassembled WGS sequence"/>
</dbReference>
<sequence>MLLPVSRVVTRGSVRRGGSLFRSFASASTSDSVNYTLPNTSFKTYECDPPSLEIEVKKNDALEMYKNMVLIRRMETTADNLYKMKMIRGFCHLCTGQEAVGVGMEAAITREDAIITAYRCHGYTLLRGGTVHQILAELMGRSTGISKGKGGSMHMFAKNFYGGNGIVPVGAGIAFTQKYLGVNNATFIMYGDGAANQGQVFEAFNMAKLWELPAIFVCENNLYGMGTSAARSSANTQYYTRGQYIPGIQVNGMDVLAVKHSCAWAKEWTSSGKGPLVMEMVTYRYGGHSMSDPGTTYRTREEIQHMRSTNDPITGLRLRILEFGFATETDLKNYEKEARTIVDEAVAKAQKDPLPDESEIWTDIYFKGTEPDVIRGREREEIGVLH</sequence>
<evidence type="ECO:0000313" key="8">
    <source>
        <dbReference type="Proteomes" id="UP000789759"/>
    </source>
</evidence>
<evidence type="ECO:0000256" key="3">
    <source>
        <dbReference type="ARBA" id="ARBA00023052"/>
    </source>
</evidence>
<keyword evidence="8" id="KW-1185">Reference proteome</keyword>
<dbReference type="GO" id="GO:0004739">
    <property type="term" value="F:pyruvate dehydrogenase (acetyl-transferring) activity"/>
    <property type="evidence" value="ECO:0007669"/>
    <property type="project" value="UniProtKB-UniRule"/>
</dbReference>
<dbReference type="InterPro" id="IPR017597">
    <property type="entry name" value="Pyrv_DH_E1_asu_subgrp-y"/>
</dbReference>
<gene>
    <name evidence="7" type="ORF">CPELLU_LOCUS5745</name>
</gene>
<comment type="function">
    <text evidence="5">The pyruvate dehydrogenase complex catalyzes the overall conversion of pyruvate to acetyl-CoA and CO(2).</text>
</comment>
<evidence type="ECO:0000256" key="5">
    <source>
        <dbReference type="RuleBase" id="RU361139"/>
    </source>
</evidence>
<comment type="caution">
    <text evidence="7">The sequence shown here is derived from an EMBL/GenBank/DDBJ whole genome shotgun (WGS) entry which is preliminary data.</text>
</comment>
<accession>A0A9N9FZ07</accession>
<organism evidence="7 8">
    <name type="scientific">Cetraspora pellucida</name>
    <dbReference type="NCBI Taxonomy" id="1433469"/>
    <lineage>
        <taxon>Eukaryota</taxon>
        <taxon>Fungi</taxon>
        <taxon>Fungi incertae sedis</taxon>
        <taxon>Mucoromycota</taxon>
        <taxon>Glomeromycotina</taxon>
        <taxon>Glomeromycetes</taxon>
        <taxon>Diversisporales</taxon>
        <taxon>Gigasporaceae</taxon>
        <taxon>Cetraspora</taxon>
    </lineage>
</organism>
<dbReference type="InterPro" id="IPR001017">
    <property type="entry name" value="DH_E1"/>
</dbReference>
<dbReference type="EMBL" id="CAJVQA010003371">
    <property type="protein sequence ID" value="CAG8573063.1"/>
    <property type="molecule type" value="Genomic_DNA"/>
</dbReference>
<dbReference type="Gene3D" id="3.40.50.970">
    <property type="match status" value="1"/>
</dbReference>
<proteinExistence type="predicted"/>